<feature type="domain" description="Peptidase S8/S53" evidence="8">
    <location>
        <begin position="463"/>
        <end position="703"/>
    </location>
</feature>
<dbReference type="InterPro" id="IPR036852">
    <property type="entry name" value="Peptidase_S8/S53_dom_sf"/>
</dbReference>
<feature type="transmembrane region" description="Helical" evidence="7">
    <location>
        <begin position="87"/>
        <end position="105"/>
    </location>
</feature>
<evidence type="ECO:0000313" key="10">
    <source>
        <dbReference type="Proteomes" id="UP000612899"/>
    </source>
</evidence>
<keyword evidence="4 5" id="KW-0720">Serine protease</keyword>
<comment type="caution">
    <text evidence="9">The sequence shown here is derived from an EMBL/GenBank/DDBJ whole genome shotgun (WGS) entry which is preliminary data.</text>
</comment>
<name>A0A8J3VLL3_9ACTN</name>
<keyword evidence="3 5" id="KW-0378">Hydrolase</keyword>
<feature type="transmembrane region" description="Helical" evidence="7">
    <location>
        <begin position="269"/>
        <end position="291"/>
    </location>
</feature>
<feature type="region of interest" description="Disordered" evidence="6">
    <location>
        <begin position="644"/>
        <end position="667"/>
    </location>
</feature>
<keyword evidence="10" id="KW-1185">Reference proteome</keyword>
<evidence type="ECO:0000256" key="5">
    <source>
        <dbReference type="PROSITE-ProRule" id="PRU01240"/>
    </source>
</evidence>
<keyword evidence="7" id="KW-0472">Membrane</keyword>
<feature type="transmembrane region" description="Helical" evidence="7">
    <location>
        <begin position="194"/>
        <end position="212"/>
    </location>
</feature>
<dbReference type="PROSITE" id="PS00138">
    <property type="entry name" value="SUBTILASE_SER"/>
    <property type="match status" value="1"/>
</dbReference>
<dbReference type="InterPro" id="IPR000209">
    <property type="entry name" value="Peptidase_S8/S53_dom"/>
</dbReference>
<evidence type="ECO:0000259" key="8">
    <source>
        <dbReference type="Pfam" id="PF00082"/>
    </source>
</evidence>
<dbReference type="InterPro" id="IPR051048">
    <property type="entry name" value="Peptidase_S8/S53_subtilisin"/>
</dbReference>
<dbReference type="Pfam" id="PF00082">
    <property type="entry name" value="Peptidase_S8"/>
    <property type="match status" value="1"/>
</dbReference>
<keyword evidence="2 5" id="KW-0645">Protease</keyword>
<dbReference type="Gene3D" id="3.40.50.200">
    <property type="entry name" value="Peptidase S8/S53 domain"/>
    <property type="match status" value="1"/>
</dbReference>
<dbReference type="EMBL" id="BONY01000089">
    <property type="protein sequence ID" value="GIH10273.1"/>
    <property type="molecule type" value="Genomic_DNA"/>
</dbReference>
<dbReference type="GO" id="GO:0004252">
    <property type="term" value="F:serine-type endopeptidase activity"/>
    <property type="evidence" value="ECO:0007669"/>
    <property type="project" value="UniProtKB-UniRule"/>
</dbReference>
<feature type="active site" description="Charge relay system" evidence="5">
    <location>
        <position position="683"/>
    </location>
</feature>
<organism evidence="9 10">
    <name type="scientific">Rhizocola hellebori</name>
    <dbReference type="NCBI Taxonomy" id="1392758"/>
    <lineage>
        <taxon>Bacteria</taxon>
        <taxon>Bacillati</taxon>
        <taxon>Actinomycetota</taxon>
        <taxon>Actinomycetes</taxon>
        <taxon>Micromonosporales</taxon>
        <taxon>Micromonosporaceae</taxon>
        <taxon>Rhizocola</taxon>
    </lineage>
</organism>
<feature type="transmembrane region" description="Helical" evidence="7">
    <location>
        <begin position="134"/>
        <end position="155"/>
    </location>
</feature>
<dbReference type="InterPro" id="IPR015500">
    <property type="entry name" value="Peptidase_S8_subtilisin-rel"/>
</dbReference>
<sequence>MAPPPRADSHTGAIVAAVLTGLWLVVVAAFSQYGGWLFSQVMLALGLEMPGFSWPVIGLVAMLFAGGPALALALIPRLPAVRECGRAWAIGSGALGLGTGLRAIPGTENEWYLFALAAWAGIGYLVFRRRARFSWWGVVAGLIVLVPFLWVGALGGVTDTLLAVLAAIAVGGLASSTLDTVFFDVFEPSRARRIWLGGLAAGVALALIGAGAGGNGVQILMLLVLPPLGFAAAALRSTGALVGIAAFGPLAFVDPVEVNFFLLERDIPFWAFTASAIAWSVGLVFGLGYGLASRPLEAARRPLAIGTAVVVALGAGAVYAVAGQPGFYGDQLFVVMKEQASLAGLPTTTGLGPGRDQRVEAVYRRLVEHANRTQAPLRAQLDRWKLSYQPYYLVNAILVNAGPEVRAWLELRDDVDRVLLDQRLRPLPQPVGQTVGDIKQPPAAPEWNLQMIGAPGVWPRSQGQQIVVGSSDSGVDGKHPALASGFRGGDDSWYDPWNHTTFPVDHGGHGTHTMGTAVGKERVGVAPGSQWVACVNLDRNMGSPSFYLDCMQFMLAPFAIGGNAFTDGRPARAPHVLTNSWGCPPMEGCDIELTRPATDALAAAGIAFVAAAGNEGDRCGSIDAPPATDPAAFTVAAVNEDREVTSFSSRGQPASGKPDASAPGAQVLSAMPGNTYGVLDGTSMATPHVAGALALLWSVRPELVGDLDRSFALLRETATPVSGSPTCGDLEDAGAGIINVERAVLAAAG</sequence>
<dbReference type="SUPFAM" id="SSF52743">
    <property type="entry name" value="Subtilisin-like"/>
    <property type="match status" value="1"/>
</dbReference>
<dbReference type="PANTHER" id="PTHR43399:SF4">
    <property type="entry name" value="CELL WALL-ASSOCIATED PROTEASE"/>
    <property type="match status" value="1"/>
</dbReference>
<evidence type="ECO:0000256" key="3">
    <source>
        <dbReference type="ARBA" id="ARBA00022801"/>
    </source>
</evidence>
<protein>
    <submittedName>
        <fullName evidence="9">Peptidase S8</fullName>
    </submittedName>
</protein>
<feature type="transmembrane region" description="Helical" evidence="7">
    <location>
        <begin position="12"/>
        <end position="32"/>
    </location>
</feature>
<proteinExistence type="inferred from homology"/>
<evidence type="ECO:0000256" key="2">
    <source>
        <dbReference type="ARBA" id="ARBA00022670"/>
    </source>
</evidence>
<keyword evidence="7" id="KW-0812">Transmembrane</keyword>
<feature type="transmembrane region" description="Helical" evidence="7">
    <location>
        <begin position="303"/>
        <end position="322"/>
    </location>
</feature>
<accession>A0A8J3VLL3</accession>
<evidence type="ECO:0000256" key="1">
    <source>
        <dbReference type="ARBA" id="ARBA00011073"/>
    </source>
</evidence>
<reference evidence="9" key="1">
    <citation type="submission" date="2021-01" db="EMBL/GenBank/DDBJ databases">
        <title>Whole genome shotgun sequence of Rhizocola hellebori NBRC 109834.</title>
        <authorList>
            <person name="Komaki H."/>
            <person name="Tamura T."/>
        </authorList>
    </citation>
    <scope>NUCLEOTIDE SEQUENCE</scope>
    <source>
        <strain evidence="9">NBRC 109834</strain>
    </source>
</reference>
<dbReference type="PANTHER" id="PTHR43399">
    <property type="entry name" value="SUBTILISIN-RELATED"/>
    <property type="match status" value="1"/>
</dbReference>
<feature type="transmembrane region" description="Helical" evidence="7">
    <location>
        <begin position="52"/>
        <end position="75"/>
    </location>
</feature>
<feature type="transmembrane region" description="Helical" evidence="7">
    <location>
        <begin position="161"/>
        <end position="182"/>
    </location>
</feature>
<gene>
    <name evidence="9" type="ORF">Rhe02_83400</name>
</gene>
<keyword evidence="7" id="KW-1133">Transmembrane helix</keyword>
<feature type="active site" description="Charge relay system" evidence="5">
    <location>
        <position position="509"/>
    </location>
</feature>
<dbReference type="GO" id="GO:0006508">
    <property type="term" value="P:proteolysis"/>
    <property type="evidence" value="ECO:0007669"/>
    <property type="project" value="UniProtKB-KW"/>
</dbReference>
<dbReference type="InterPro" id="IPR023828">
    <property type="entry name" value="Peptidase_S8_Ser-AS"/>
</dbReference>
<dbReference type="Proteomes" id="UP000612899">
    <property type="component" value="Unassembled WGS sequence"/>
</dbReference>
<feature type="transmembrane region" description="Helical" evidence="7">
    <location>
        <begin position="111"/>
        <end position="127"/>
    </location>
</feature>
<dbReference type="AlphaFoldDB" id="A0A8J3VLL3"/>
<dbReference type="PRINTS" id="PR00723">
    <property type="entry name" value="SUBTILISIN"/>
</dbReference>
<feature type="active site" description="Charge relay system" evidence="5">
    <location>
        <position position="472"/>
    </location>
</feature>
<evidence type="ECO:0000256" key="6">
    <source>
        <dbReference type="SAM" id="MobiDB-lite"/>
    </source>
</evidence>
<evidence type="ECO:0000256" key="4">
    <source>
        <dbReference type="ARBA" id="ARBA00022825"/>
    </source>
</evidence>
<evidence type="ECO:0000256" key="7">
    <source>
        <dbReference type="SAM" id="Phobius"/>
    </source>
</evidence>
<comment type="similarity">
    <text evidence="1 5">Belongs to the peptidase S8 family.</text>
</comment>
<dbReference type="PROSITE" id="PS51892">
    <property type="entry name" value="SUBTILASE"/>
    <property type="match status" value="1"/>
</dbReference>
<evidence type="ECO:0000313" key="9">
    <source>
        <dbReference type="EMBL" id="GIH10273.1"/>
    </source>
</evidence>